<reference evidence="1" key="1">
    <citation type="submission" date="2021-06" db="EMBL/GenBank/DDBJ databases">
        <authorList>
            <person name="Kallberg Y."/>
            <person name="Tangrot J."/>
            <person name="Rosling A."/>
        </authorList>
    </citation>
    <scope>NUCLEOTIDE SEQUENCE</scope>
    <source>
        <strain evidence="1">28 12/20/2015</strain>
    </source>
</reference>
<protein>
    <submittedName>
        <fullName evidence="1">4490_t:CDS:1</fullName>
    </submittedName>
</protein>
<dbReference type="EMBL" id="CAJVPW010049417">
    <property type="protein sequence ID" value="CAG8762990.1"/>
    <property type="molecule type" value="Genomic_DNA"/>
</dbReference>
<sequence length="85" mass="9422">ASGYGLGAVLAQKDDLGNEYVIAYTSRSLNKAERNCTTTELECLAVLWAIEHFCHYLGLDPFVVVTNHAALKWLQTSQLTGRHAR</sequence>
<dbReference type="Proteomes" id="UP000789366">
    <property type="component" value="Unassembled WGS sequence"/>
</dbReference>
<proteinExistence type="predicted"/>
<feature type="non-terminal residue" evidence="1">
    <location>
        <position position="1"/>
    </location>
</feature>
<accession>A0ACA9QRW6</accession>
<comment type="caution">
    <text evidence="1">The sequence shown here is derived from an EMBL/GenBank/DDBJ whole genome shotgun (WGS) entry which is preliminary data.</text>
</comment>
<evidence type="ECO:0000313" key="2">
    <source>
        <dbReference type="Proteomes" id="UP000789366"/>
    </source>
</evidence>
<evidence type="ECO:0000313" key="1">
    <source>
        <dbReference type="EMBL" id="CAG8762990.1"/>
    </source>
</evidence>
<name>A0ACA9QRW6_9GLOM</name>
<keyword evidence="2" id="KW-1185">Reference proteome</keyword>
<organism evidence="1 2">
    <name type="scientific">Cetraspora pellucida</name>
    <dbReference type="NCBI Taxonomy" id="1433469"/>
    <lineage>
        <taxon>Eukaryota</taxon>
        <taxon>Fungi</taxon>
        <taxon>Fungi incertae sedis</taxon>
        <taxon>Mucoromycota</taxon>
        <taxon>Glomeromycotina</taxon>
        <taxon>Glomeromycetes</taxon>
        <taxon>Diversisporales</taxon>
        <taxon>Gigasporaceae</taxon>
        <taxon>Cetraspora</taxon>
    </lineage>
</organism>
<gene>
    <name evidence="1" type="ORF">SPELUC_LOCUS15270</name>
</gene>